<dbReference type="Pfam" id="PF13174">
    <property type="entry name" value="TPR_6"/>
    <property type="match status" value="1"/>
</dbReference>
<keyword evidence="1" id="KW-0802">TPR repeat</keyword>
<evidence type="ECO:0000313" key="3">
    <source>
        <dbReference type="Proteomes" id="UP000321363"/>
    </source>
</evidence>
<reference evidence="2 3" key="1">
    <citation type="journal article" date="2005" name="Int. J. Syst. Evol. Microbiol.">
        <title>Bacillus litoralis sp. nov., isolated from a tidal flat of the Yellow Sea in Korea.</title>
        <authorList>
            <person name="Yoon J.H."/>
            <person name="Oh T.K."/>
        </authorList>
    </citation>
    <scope>NUCLEOTIDE SEQUENCE [LARGE SCALE GENOMIC DNA]</scope>
    <source>
        <strain evidence="2 3">SW-211</strain>
    </source>
</reference>
<evidence type="ECO:0000313" key="2">
    <source>
        <dbReference type="EMBL" id="TXC92111.1"/>
    </source>
</evidence>
<dbReference type="PROSITE" id="PS50005">
    <property type="entry name" value="TPR"/>
    <property type="match status" value="1"/>
</dbReference>
<organism evidence="2 3">
    <name type="scientific">Metabacillus litoralis</name>
    <dbReference type="NCBI Taxonomy" id="152268"/>
    <lineage>
        <taxon>Bacteria</taxon>
        <taxon>Bacillati</taxon>
        <taxon>Bacillota</taxon>
        <taxon>Bacilli</taxon>
        <taxon>Bacillales</taxon>
        <taxon>Bacillaceae</taxon>
        <taxon>Metabacillus</taxon>
    </lineage>
</organism>
<dbReference type="SUPFAM" id="SSF48452">
    <property type="entry name" value="TPR-like"/>
    <property type="match status" value="1"/>
</dbReference>
<comment type="caution">
    <text evidence="2">The sequence shown here is derived from an EMBL/GenBank/DDBJ whole genome shotgun (WGS) entry which is preliminary data.</text>
</comment>
<dbReference type="OrthoDB" id="1807878at2"/>
<dbReference type="Proteomes" id="UP000321363">
    <property type="component" value="Unassembled WGS sequence"/>
</dbReference>
<protein>
    <submittedName>
        <fullName evidence="2">Uncharacterized protein</fullName>
    </submittedName>
</protein>
<gene>
    <name evidence="2" type="ORF">FS935_06945</name>
</gene>
<sequence>MKEDSESVNSNSDLIEDQIIDEEQFEEIFDNAVELYYRAIKGRRDVTKEAHDLFTILLKAEPKNTEIMAYLGAVKALLARDEINLRDKGKYANEGLKLLDIAVLKDSSNPLIRMLRGNVANNLPENRFRRTQTAIEDFEHIVSMYEKNPSAIPETLYLEGMKNLVKANARLGNNQIAIQYAEKVQKKDSSFQLPPISNNNDTEKMKEVESITLPEELLSLYRLAVEGNEIALYQVNKNFSELEKQNPSDPTIKAFVTHCQSMKSTNAATGYVELFTTAIKTSQSLDKLVSDFPDFYNIRLVRALQSYRLPEFFFFRASTAARDFHFLVSKFEKDSSIFSQQQYEEILFLLGKSFAKLKMVEEAVQTWKKLIKISPKSKLVEKALENIEVYTYEEIDLNSISSNKTEKLYTIGYTLHDLGVRGSEKAAQQAVEVWDLITKANPDCTKATFYYAASLTLMGTFCDDPNELFRKTMKGLKLLDQAIPTKSEDHVNLYFKRAYILYPLPDSFFHSNDKIISDFEMVTKMYEDRNGEIDLSRQQYLQVLADLGTMYERKYFGHKAREIWVKLAKEDENSSFKDFLEIKGI</sequence>
<evidence type="ECO:0000256" key="1">
    <source>
        <dbReference type="PROSITE-ProRule" id="PRU00339"/>
    </source>
</evidence>
<dbReference type="InterPro" id="IPR011990">
    <property type="entry name" value="TPR-like_helical_dom_sf"/>
</dbReference>
<dbReference type="AlphaFoldDB" id="A0A5C6W3X3"/>
<keyword evidence="3" id="KW-1185">Reference proteome</keyword>
<dbReference type="EMBL" id="VOQF01000003">
    <property type="protein sequence ID" value="TXC92111.1"/>
    <property type="molecule type" value="Genomic_DNA"/>
</dbReference>
<accession>A0A5C6W3X3</accession>
<proteinExistence type="predicted"/>
<dbReference type="RefSeq" id="WP_146946892.1">
    <property type="nucleotide sequence ID" value="NZ_VOQF01000003.1"/>
</dbReference>
<feature type="repeat" description="TPR" evidence="1">
    <location>
        <begin position="344"/>
        <end position="377"/>
    </location>
</feature>
<dbReference type="Gene3D" id="1.25.40.10">
    <property type="entry name" value="Tetratricopeptide repeat domain"/>
    <property type="match status" value="2"/>
</dbReference>
<dbReference type="InterPro" id="IPR019734">
    <property type="entry name" value="TPR_rpt"/>
</dbReference>
<name>A0A5C6W3X3_9BACI</name>